<feature type="coiled-coil region" evidence="1">
    <location>
        <begin position="147"/>
        <end position="174"/>
    </location>
</feature>
<evidence type="ECO:0000256" key="2">
    <source>
        <dbReference type="SAM" id="MobiDB-lite"/>
    </source>
</evidence>
<protein>
    <submittedName>
        <fullName evidence="3">Uncharacterized protein</fullName>
    </submittedName>
</protein>
<dbReference type="Proteomes" id="UP000283269">
    <property type="component" value="Unassembled WGS sequence"/>
</dbReference>
<keyword evidence="1" id="KW-0175">Coiled coil</keyword>
<evidence type="ECO:0000313" key="4">
    <source>
        <dbReference type="Proteomes" id="UP000283269"/>
    </source>
</evidence>
<reference evidence="3 4" key="1">
    <citation type="journal article" date="2018" name="Evol. Lett.">
        <title>Horizontal gene cluster transfer increased hallucinogenic mushroom diversity.</title>
        <authorList>
            <person name="Reynolds H.T."/>
            <person name="Vijayakumar V."/>
            <person name="Gluck-Thaler E."/>
            <person name="Korotkin H.B."/>
            <person name="Matheny P.B."/>
            <person name="Slot J.C."/>
        </authorList>
    </citation>
    <scope>NUCLEOTIDE SEQUENCE [LARGE SCALE GENOMIC DNA]</scope>
    <source>
        <strain evidence="3 4">2631</strain>
    </source>
</reference>
<evidence type="ECO:0000256" key="1">
    <source>
        <dbReference type="SAM" id="Coils"/>
    </source>
</evidence>
<dbReference type="InParanoid" id="A0A409XDF5"/>
<sequence length="192" mass="21938">MLYHCRITTVKAYCTAVPAKGREISGTSTTSGRVNNTPPLWSALKTKKLHRSSTSLPSCTSSYNSPPYGPNNRNNNNNTSGRISSWRAARRRAARVSNETRRRSGTDYRERGGDHEAVHVWGVKIDQACMCQEEAMRKEVEKRVQWVLDREAALRAEERRLKDMKREVEMGMTKVEAWLEKGSSHAHILFFR</sequence>
<feature type="region of interest" description="Disordered" evidence="2">
    <location>
        <begin position="52"/>
        <end position="110"/>
    </location>
</feature>
<accession>A0A409XDF5</accession>
<dbReference type="EMBL" id="NHYD01002030">
    <property type="protein sequence ID" value="PPQ88761.1"/>
    <property type="molecule type" value="Genomic_DNA"/>
</dbReference>
<comment type="caution">
    <text evidence="3">The sequence shown here is derived from an EMBL/GenBank/DDBJ whole genome shotgun (WGS) entry which is preliminary data.</text>
</comment>
<proteinExistence type="predicted"/>
<name>A0A409XDF5_PSICY</name>
<keyword evidence="4" id="KW-1185">Reference proteome</keyword>
<evidence type="ECO:0000313" key="3">
    <source>
        <dbReference type="EMBL" id="PPQ88761.1"/>
    </source>
</evidence>
<organism evidence="3 4">
    <name type="scientific">Psilocybe cyanescens</name>
    <dbReference type="NCBI Taxonomy" id="93625"/>
    <lineage>
        <taxon>Eukaryota</taxon>
        <taxon>Fungi</taxon>
        <taxon>Dikarya</taxon>
        <taxon>Basidiomycota</taxon>
        <taxon>Agaricomycotina</taxon>
        <taxon>Agaricomycetes</taxon>
        <taxon>Agaricomycetidae</taxon>
        <taxon>Agaricales</taxon>
        <taxon>Agaricineae</taxon>
        <taxon>Strophariaceae</taxon>
        <taxon>Psilocybe</taxon>
    </lineage>
</organism>
<gene>
    <name evidence="3" type="ORF">CVT25_008617</name>
</gene>
<dbReference type="AlphaFoldDB" id="A0A409XDF5"/>
<feature type="compositionally biased region" description="Low complexity" evidence="2">
    <location>
        <begin position="52"/>
        <end position="87"/>
    </location>
</feature>
<feature type="compositionally biased region" description="Basic and acidic residues" evidence="2">
    <location>
        <begin position="98"/>
        <end position="110"/>
    </location>
</feature>